<proteinExistence type="predicted"/>
<keyword evidence="2" id="KW-1185">Reference proteome</keyword>
<gene>
    <name evidence="1" type="ORF">GCM10007907_36840</name>
</gene>
<organism evidence="1 2">
    <name type="scientific">Chitinimonas prasina</name>
    <dbReference type="NCBI Taxonomy" id="1434937"/>
    <lineage>
        <taxon>Bacteria</taxon>
        <taxon>Pseudomonadati</taxon>
        <taxon>Pseudomonadota</taxon>
        <taxon>Betaproteobacteria</taxon>
        <taxon>Neisseriales</taxon>
        <taxon>Chitinibacteraceae</taxon>
        <taxon>Chitinimonas</taxon>
    </lineage>
</organism>
<reference evidence="2" key="1">
    <citation type="journal article" date="2019" name="Int. J. Syst. Evol. Microbiol.">
        <title>The Global Catalogue of Microorganisms (GCM) 10K type strain sequencing project: providing services to taxonomists for standard genome sequencing and annotation.</title>
        <authorList>
            <consortium name="The Broad Institute Genomics Platform"/>
            <consortium name="The Broad Institute Genome Sequencing Center for Infectious Disease"/>
            <person name="Wu L."/>
            <person name="Ma J."/>
        </authorList>
    </citation>
    <scope>NUCLEOTIDE SEQUENCE [LARGE SCALE GENOMIC DNA]</scope>
    <source>
        <strain evidence="2">NBRC 110044</strain>
    </source>
</reference>
<dbReference type="EMBL" id="BSOG01000006">
    <property type="protein sequence ID" value="GLR14894.1"/>
    <property type="molecule type" value="Genomic_DNA"/>
</dbReference>
<accession>A0ABQ5YPQ6</accession>
<dbReference type="RefSeq" id="WP_284197967.1">
    <property type="nucleotide sequence ID" value="NZ_BSOG01000006.1"/>
</dbReference>
<protein>
    <submittedName>
        <fullName evidence="1">Uncharacterized protein</fullName>
    </submittedName>
</protein>
<evidence type="ECO:0000313" key="2">
    <source>
        <dbReference type="Proteomes" id="UP001156706"/>
    </source>
</evidence>
<sequence>MPSPFVLALFALALILSVLLAYRLYTRLGNSASRTRLSEAEMNRAARETVQRFLRERGE</sequence>
<evidence type="ECO:0000313" key="1">
    <source>
        <dbReference type="EMBL" id="GLR14894.1"/>
    </source>
</evidence>
<dbReference type="Proteomes" id="UP001156706">
    <property type="component" value="Unassembled WGS sequence"/>
</dbReference>
<name>A0ABQ5YPQ6_9NEIS</name>
<comment type="caution">
    <text evidence="1">The sequence shown here is derived from an EMBL/GenBank/DDBJ whole genome shotgun (WGS) entry which is preliminary data.</text>
</comment>